<feature type="compositionally biased region" description="Acidic residues" evidence="6">
    <location>
        <begin position="1240"/>
        <end position="1251"/>
    </location>
</feature>
<feature type="compositionally biased region" description="Basic and acidic residues" evidence="6">
    <location>
        <begin position="752"/>
        <end position="761"/>
    </location>
</feature>
<dbReference type="InParanoid" id="A0A0G4EAN7"/>
<feature type="compositionally biased region" description="Polar residues" evidence="6">
    <location>
        <begin position="926"/>
        <end position="946"/>
    </location>
</feature>
<feature type="compositionally biased region" description="Polar residues" evidence="6">
    <location>
        <begin position="1"/>
        <end position="14"/>
    </location>
</feature>
<feature type="region of interest" description="Disordered" evidence="6">
    <location>
        <begin position="1506"/>
        <end position="1544"/>
    </location>
</feature>
<dbReference type="EMBL" id="CDMY01000069">
    <property type="protein sequence ID" value="CEL92347.1"/>
    <property type="molecule type" value="Genomic_DNA"/>
</dbReference>
<dbReference type="PROSITE" id="PS51221">
    <property type="entry name" value="TTL"/>
    <property type="match status" value="1"/>
</dbReference>
<feature type="compositionally biased region" description="Polar residues" evidence="6">
    <location>
        <begin position="1701"/>
        <end position="1721"/>
    </location>
</feature>
<accession>A0A0G4EAN7</accession>
<dbReference type="STRING" id="1169540.A0A0G4EAN7"/>
<keyword evidence="2" id="KW-0547">Nucleotide-binding</keyword>
<evidence type="ECO:0000313" key="7">
    <source>
        <dbReference type="EMBL" id="CEL92347.1"/>
    </source>
</evidence>
<evidence type="ECO:0000313" key="8">
    <source>
        <dbReference type="Proteomes" id="UP000041254"/>
    </source>
</evidence>
<evidence type="ECO:0000256" key="1">
    <source>
        <dbReference type="ARBA" id="ARBA00022598"/>
    </source>
</evidence>
<evidence type="ECO:0000256" key="3">
    <source>
        <dbReference type="ARBA" id="ARBA00022840"/>
    </source>
</evidence>
<feature type="compositionally biased region" description="Low complexity" evidence="6">
    <location>
        <begin position="863"/>
        <end position="872"/>
    </location>
</feature>
<dbReference type="PANTHER" id="PTHR12241:SF145">
    <property type="entry name" value="TUBULIN POLYGLUTAMYLASE TTLL5"/>
    <property type="match status" value="1"/>
</dbReference>
<organism evidence="7 8">
    <name type="scientific">Vitrella brassicaformis (strain CCMP3155)</name>
    <dbReference type="NCBI Taxonomy" id="1169540"/>
    <lineage>
        <taxon>Eukaryota</taxon>
        <taxon>Sar</taxon>
        <taxon>Alveolata</taxon>
        <taxon>Colpodellida</taxon>
        <taxon>Vitrellaceae</taxon>
        <taxon>Vitrella</taxon>
    </lineage>
</organism>
<feature type="region of interest" description="Disordered" evidence="6">
    <location>
        <begin position="1591"/>
        <end position="1617"/>
    </location>
</feature>
<dbReference type="GO" id="GO:0036064">
    <property type="term" value="C:ciliary basal body"/>
    <property type="evidence" value="ECO:0007669"/>
    <property type="project" value="TreeGrafter"/>
</dbReference>
<dbReference type="OrthoDB" id="429138at2759"/>
<evidence type="ECO:0000256" key="5">
    <source>
        <dbReference type="ARBA" id="ARBA00049274"/>
    </source>
</evidence>
<feature type="compositionally biased region" description="Polar residues" evidence="6">
    <location>
        <begin position="1521"/>
        <end position="1544"/>
    </location>
</feature>
<dbReference type="GO" id="GO:0070740">
    <property type="term" value="F:tubulin-glutamic acid ligase activity"/>
    <property type="evidence" value="ECO:0007669"/>
    <property type="project" value="TreeGrafter"/>
</dbReference>
<feature type="compositionally biased region" description="Polar residues" evidence="6">
    <location>
        <begin position="878"/>
        <end position="899"/>
    </location>
</feature>
<dbReference type="Gene3D" id="3.30.470.20">
    <property type="entry name" value="ATP-grasp fold, B domain"/>
    <property type="match status" value="1"/>
</dbReference>
<protein>
    <recommendedName>
        <fullName evidence="4">Tubulin--tyrosine ligase-like protein 5</fullName>
    </recommendedName>
</protein>
<feature type="region of interest" description="Disordered" evidence="6">
    <location>
        <begin position="1011"/>
        <end position="1099"/>
    </location>
</feature>
<evidence type="ECO:0000256" key="6">
    <source>
        <dbReference type="SAM" id="MobiDB-lite"/>
    </source>
</evidence>
<dbReference type="VEuPathDB" id="CryptoDB:Vbra_6805"/>
<dbReference type="InterPro" id="IPR004344">
    <property type="entry name" value="TTL/TTLL_fam"/>
</dbReference>
<keyword evidence="1" id="KW-0436">Ligase</keyword>
<dbReference type="SUPFAM" id="SSF56059">
    <property type="entry name" value="Glutathione synthetase ATP-binding domain-like"/>
    <property type="match status" value="1"/>
</dbReference>
<feature type="compositionally biased region" description="Low complexity" evidence="6">
    <location>
        <begin position="812"/>
        <end position="839"/>
    </location>
</feature>
<dbReference type="Proteomes" id="UP000041254">
    <property type="component" value="Unassembled WGS sequence"/>
</dbReference>
<dbReference type="Pfam" id="PF03133">
    <property type="entry name" value="TTL"/>
    <property type="match status" value="1"/>
</dbReference>
<proteinExistence type="predicted"/>
<feature type="compositionally biased region" description="Gly residues" evidence="6">
    <location>
        <begin position="1254"/>
        <end position="1267"/>
    </location>
</feature>
<reference evidence="7 8" key="1">
    <citation type="submission" date="2014-11" db="EMBL/GenBank/DDBJ databases">
        <authorList>
            <person name="Zhu J."/>
            <person name="Qi W."/>
            <person name="Song R."/>
        </authorList>
    </citation>
    <scope>NUCLEOTIDE SEQUENCE [LARGE SCALE GENOMIC DNA]</scope>
</reference>
<comment type="catalytic activity">
    <reaction evidence="5">
        <text>L-glutamyl-[protein] + L-glutamate + ATP = gamma-L-glutamyl-L-glutamyl-[protein] + ADP + phosphate + H(+)</text>
        <dbReference type="Rhea" id="RHEA:60144"/>
        <dbReference type="Rhea" id="RHEA-COMP:10208"/>
        <dbReference type="Rhea" id="RHEA-COMP:15517"/>
        <dbReference type="ChEBI" id="CHEBI:15378"/>
        <dbReference type="ChEBI" id="CHEBI:29973"/>
        <dbReference type="ChEBI" id="CHEBI:29985"/>
        <dbReference type="ChEBI" id="CHEBI:30616"/>
        <dbReference type="ChEBI" id="CHEBI:43474"/>
        <dbReference type="ChEBI" id="CHEBI:143622"/>
        <dbReference type="ChEBI" id="CHEBI:456216"/>
    </reaction>
    <physiologicalReaction direction="left-to-right" evidence="5">
        <dbReference type="Rhea" id="RHEA:60145"/>
    </physiologicalReaction>
</comment>
<evidence type="ECO:0000256" key="4">
    <source>
        <dbReference type="ARBA" id="ARBA00041448"/>
    </source>
</evidence>
<feature type="compositionally biased region" description="Basic residues" evidence="6">
    <location>
        <begin position="546"/>
        <end position="560"/>
    </location>
</feature>
<evidence type="ECO:0000256" key="2">
    <source>
        <dbReference type="ARBA" id="ARBA00022741"/>
    </source>
</evidence>
<feature type="compositionally biased region" description="Low complexity" evidence="6">
    <location>
        <begin position="912"/>
        <end position="925"/>
    </location>
</feature>
<feature type="region of interest" description="Disordered" evidence="6">
    <location>
        <begin position="717"/>
        <end position="950"/>
    </location>
</feature>
<sequence>MSVRESQSVRGTSVRSEREQHKRAFSPPLAEQETSPLQPTTIATRGLSVLSQLLSGHLHSGDLLVDGKYPGGADRILSAPDSEWDQNLGRLYFSTCALVANPSDGRKRKNSGSGPAGSSTLAASIFGSVQQASSVLGAYSTAATNALVAANNSSSLIKFDPVPIYVDPEYHHEDLVKTSNLPPPSCLPVFKIYHADAPLVRENFIHNGFTQTEGHDWQILWAGSVLRDTIYEQMNEHQKVNHFPGSTELTRKDRLWCSFAAMRRYYGDEVFDFLPESYILPEQYDLFVAAYHWYSGVGSPTNSPISSRQQNTQLWIVKPTCSSRGRGIFLLRDLRELPGREEGCIVSRYIDNPYLIQDLKFDLRVYVLVTGFDPLRVYVYKEGLTRFASSRYTCGDLSRFKHLTNYAVNKNAAHYVANKDSRVDNIGHKWSLTALNKHLRYMGVDMHSVWRKVMDVIMKTLLSIEHTVIEKSKTTVPYKSNCFELYGFDILLDSNLKPWLMEVNLSPSLQADTPLDRKVKGQLLSDALNVVGVTAIDRRALNEARHKARMRKIHQTKTTRKPAERKDSSDRSDRDGGATSPWDTVVAGGGNGNGCSPDSEPPPRKPIWTASRAKLNKLGKKLTIHDLTSRQLKVLQSLLEEFRRAKNFIRLYPTRVSVKRYRLLFSDQAQFTHLMSAVLYPETAIDLSRLAASSHSSPSLPRHSLPRAFSTPHCLATPIRSRDGQQTDQGEDSPSPPVFQTAKKTAWAEDTATSRDGRDRPGGGYRYDAPEEGGEEEGNVTVRRCHNGFPPSLFSQSTSQGGEDDGPLFRWNTTTTTTTSNNNNNNKNSSSSSSRSNANIPASDGAPAPAQFFTRRTERQTVQPLSSSFSLQPPSPFDTSSPCNEEQTPQSHRLSTAQTHIAAGTQGEGGAHRPTTAAAAWHAGASDSQQDSQGAERQPISLTTSGKEPLNRQPAQLFSHAPVNQGHQGQLSAIDGQQGEASGREGDTTARASPTNQLIIAELMSRFDLLPPAPTLSATRSTKAAQKRAERSRHTARPTTAPEKKSQGACTSPPLLDLTAHGGTATSPRHRRQGTCVSGNSSPRPSSPMSQPNGGSTPPASRAAVLFVGRLLLMEYLERVGLGVEGLDVNSRGALARSPLLKRLVMSTQGLRHVSDGRLSKELPESVRRRLQLSRPYLEQIQGVQSALRHFVAAWAKSALQGCPAAPPLTPTLTALRLYPSPHMSFLLNSPGQTEREGSDDMEDGEADQESDTGTGGTGYGNGGGAGSQELAEKPLLKYLPYRIAASTDVQALLQSLRFMAAGQLEDRIVQLLSSYPFVFTPSSSSAANNWSPSTPRPQSTVHMSLKGSKQTASPFNETNDSCEDVLMVMKHFFPEGLQRIASSQDVCPPSPQSAAEREKDKWRNGLRRSPPLGSRGKGGKGKLPLGPLSELLWVAYGGDGDKETANYAPLLPKKGRKKSRRDLMPALPPCPEGVEVDFDKDSRKVDLRLAGGLDMSTTAAAAAAAAPAPGAGAEARDSVLTRTSRAAPSNSTPNLGVQNMNPSLSLSQLPGSFRSLSINYALDAPLPLPSQYAPVPPSMSFQPWSSLGGHGSSHLPTPHLTPAPSANAFLSPGEPPDTNMMQYMGSRGVAHSSYVQDNVMDVARDQQLPLQHEHSTSAFLVQHSTPFLPPHSHQQHKLNMLPSGPELSLASTTEHKHKQQASGILTSPSNQLPLSPSGPQHAQAKPKLHQAALTHSPSPATNPLLPPSYPSFSPYMHLQHHLRPFPPPRPHHFGAPAARLVNYHTGNATYPPVEREGTTKRPIAQHGHVEAAYPPVWPPHHPNMPSYTPHPYQAAYMPSPFHFHFHTGPAHHNQPS</sequence>
<feature type="compositionally biased region" description="Basic and acidic residues" evidence="6">
    <location>
        <begin position="561"/>
        <end position="576"/>
    </location>
</feature>
<name>A0A0G4EAN7_VITBC</name>
<feature type="region of interest" description="Disordered" evidence="6">
    <location>
        <begin position="1227"/>
        <end position="1267"/>
    </location>
</feature>
<keyword evidence="3" id="KW-0067">ATP-binding</keyword>
<gene>
    <name evidence="7" type="ORF">Vbra_6805</name>
</gene>
<keyword evidence="8" id="KW-1185">Reference proteome</keyword>
<dbReference type="GO" id="GO:0015631">
    <property type="term" value="F:tubulin binding"/>
    <property type="evidence" value="ECO:0007669"/>
    <property type="project" value="TreeGrafter"/>
</dbReference>
<dbReference type="GO" id="GO:0005524">
    <property type="term" value="F:ATP binding"/>
    <property type="evidence" value="ECO:0007669"/>
    <property type="project" value="UniProtKB-KW"/>
</dbReference>
<dbReference type="GO" id="GO:0000226">
    <property type="term" value="P:microtubule cytoskeleton organization"/>
    <property type="evidence" value="ECO:0007669"/>
    <property type="project" value="TreeGrafter"/>
</dbReference>
<feature type="region of interest" description="Disordered" evidence="6">
    <location>
        <begin position="1383"/>
        <end position="1424"/>
    </location>
</feature>
<feature type="compositionally biased region" description="Low complexity" evidence="6">
    <location>
        <begin position="1078"/>
        <end position="1092"/>
    </location>
</feature>
<feature type="region of interest" description="Disordered" evidence="6">
    <location>
        <begin position="544"/>
        <end position="607"/>
    </location>
</feature>
<dbReference type="PANTHER" id="PTHR12241">
    <property type="entry name" value="TUBULIN POLYGLUTAMYLASE"/>
    <property type="match status" value="1"/>
</dbReference>
<feature type="region of interest" description="Disordered" evidence="6">
    <location>
        <begin position="1"/>
        <end position="38"/>
    </location>
</feature>
<feature type="region of interest" description="Disordered" evidence="6">
    <location>
        <begin position="1670"/>
        <end position="1747"/>
    </location>
</feature>
<feature type="region of interest" description="Disordered" evidence="6">
    <location>
        <begin position="964"/>
        <end position="992"/>
    </location>
</feature>